<accession>A0A1N6DGM5</accession>
<sequence length="99" mass="11496">MGIVKNNIDKIIQLCSSHEVDKLYLFGSAETDAFTESSDVDLLVSFRKFDLGRYFENYMDFKSKLEGLLKRKVDLVEEQTLKNPVLIRSIERTKQLIYG</sequence>
<dbReference type="InterPro" id="IPR043519">
    <property type="entry name" value="NT_sf"/>
</dbReference>
<keyword evidence="7" id="KW-0460">Magnesium</keyword>
<organism evidence="9 10">
    <name type="scientific">Algoriphagus halophilus</name>
    <dbReference type="NCBI Taxonomy" id="226505"/>
    <lineage>
        <taxon>Bacteria</taxon>
        <taxon>Pseudomonadati</taxon>
        <taxon>Bacteroidota</taxon>
        <taxon>Cytophagia</taxon>
        <taxon>Cytophagales</taxon>
        <taxon>Cyclobacteriaceae</taxon>
        <taxon>Algoriphagus</taxon>
    </lineage>
</organism>
<dbReference type="GO" id="GO:0005524">
    <property type="term" value="F:ATP binding"/>
    <property type="evidence" value="ECO:0007669"/>
    <property type="project" value="UniProtKB-KW"/>
</dbReference>
<dbReference type="GO" id="GO:0046872">
    <property type="term" value="F:metal ion binding"/>
    <property type="evidence" value="ECO:0007669"/>
    <property type="project" value="UniProtKB-KW"/>
</dbReference>
<dbReference type="STRING" id="226505.SAMN05444394_0880"/>
<dbReference type="PANTHER" id="PTHR33571">
    <property type="entry name" value="SSL8005 PROTEIN"/>
    <property type="match status" value="1"/>
</dbReference>
<evidence type="ECO:0000256" key="6">
    <source>
        <dbReference type="ARBA" id="ARBA00022840"/>
    </source>
</evidence>
<name>A0A1N6DGM5_9BACT</name>
<feature type="domain" description="Polymerase beta nucleotidyltransferase" evidence="8">
    <location>
        <begin position="10"/>
        <end position="98"/>
    </location>
</feature>
<proteinExistence type="predicted"/>
<gene>
    <name evidence="9" type="ORF">SAMN05444394_0880</name>
</gene>
<keyword evidence="4" id="KW-0479">Metal-binding</keyword>
<dbReference type="Proteomes" id="UP000185221">
    <property type="component" value="Unassembled WGS sequence"/>
</dbReference>
<dbReference type="Pfam" id="PF18765">
    <property type="entry name" value="Polbeta"/>
    <property type="match status" value="1"/>
</dbReference>
<keyword evidence="3" id="KW-0548">Nucleotidyltransferase</keyword>
<evidence type="ECO:0000256" key="2">
    <source>
        <dbReference type="ARBA" id="ARBA00022679"/>
    </source>
</evidence>
<dbReference type="SUPFAM" id="SSF81301">
    <property type="entry name" value="Nucleotidyltransferase"/>
    <property type="match status" value="1"/>
</dbReference>
<keyword evidence="2" id="KW-0808">Transferase</keyword>
<comment type="cofactor">
    <cofactor evidence="1">
        <name>Mg(2+)</name>
        <dbReference type="ChEBI" id="CHEBI:18420"/>
    </cofactor>
</comment>
<evidence type="ECO:0000313" key="9">
    <source>
        <dbReference type="EMBL" id="SIN69930.1"/>
    </source>
</evidence>
<keyword evidence="5" id="KW-0547">Nucleotide-binding</keyword>
<reference evidence="10" key="1">
    <citation type="submission" date="2016-11" db="EMBL/GenBank/DDBJ databases">
        <authorList>
            <person name="Varghese N."/>
            <person name="Submissions S."/>
        </authorList>
    </citation>
    <scope>NUCLEOTIDE SEQUENCE [LARGE SCALE GENOMIC DNA]</scope>
    <source>
        <strain evidence="10">DSM 15292</strain>
    </source>
</reference>
<dbReference type="Gene3D" id="3.30.460.10">
    <property type="entry name" value="Beta Polymerase, domain 2"/>
    <property type="match status" value="1"/>
</dbReference>
<evidence type="ECO:0000256" key="1">
    <source>
        <dbReference type="ARBA" id="ARBA00001946"/>
    </source>
</evidence>
<dbReference type="RefSeq" id="WP_074223594.1">
    <property type="nucleotide sequence ID" value="NZ_FSRC01000001.1"/>
</dbReference>
<evidence type="ECO:0000313" key="10">
    <source>
        <dbReference type="Proteomes" id="UP000185221"/>
    </source>
</evidence>
<evidence type="ECO:0000256" key="4">
    <source>
        <dbReference type="ARBA" id="ARBA00022723"/>
    </source>
</evidence>
<protein>
    <recommendedName>
        <fullName evidence="8">Polymerase beta nucleotidyltransferase domain-containing protein</fullName>
    </recommendedName>
</protein>
<dbReference type="InterPro" id="IPR041633">
    <property type="entry name" value="Polbeta"/>
</dbReference>
<dbReference type="AlphaFoldDB" id="A0A1N6DGM5"/>
<evidence type="ECO:0000256" key="5">
    <source>
        <dbReference type="ARBA" id="ARBA00022741"/>
    </source>
</evidence>
<dbReference type="EMBL" id="FSRC01000001">
    <property type="protein sequence ID" value="SIN69930.1"/>
    <property type="molecule type" value="Genomic_DNA"/>
</dbReference>
<evidence type="ECO:0000259" key="8">
    <source>
        <dbReference type="Pfam" id="PF18765"/>
    </source>
</evidence>
<keyword evidence="6" id="KW-0067">ATP-binding</keyword>
<evidence type="ECO:0000256" key="3">
    <source>
        <dbReference type="ARBA" id="ARBA00022695"/>
    </source>
</evidence>
<dbReference type="CDD" id="cd05403">
    <property type="entry name" value="NT_KNTase_like"/>
    <property type="match status" value="1"/>
</dbReference>
<dbReference type="OrthoDB" id="9793933at2"/>
<dbReference type="GO" id="GO:0016779">
    <property type="term" value="F:nucleotidyltransferase activity"/>
    <property type="evidence" value="ECO:0007669"/>
    <property type="project" value="UniProtKB-KW"/>
</dbReference>
<dbReference type="PANTHER" id="PTHR33571:SF12">
    <property type="entry name" value="BSL3053 PROTEIN"/>
    <property type="match status" value="1"/>
</dbReference>
<keyword evidence="10" id="KW-1185">Reference proteome</keyword>
<evidence type="ECO:0000256" key="7">
    <source>
        <dbReference type="ARBA" id="ARBA00022842"/>
    </source>
</evidence>
<dbReference type="InterPro" id="IPR052038">
    <property type="entry name" value="Type-VII_TA_antitoxin"/>
</dbReference>